<dbReference type="EMBL" id="CADCVE010000037">
    <property type="protein sequence ID" value="CAA9453311.1"/>
    <property type="molecule type" value="Genomic_DNA"/>
</dbReference>
<evidence type="ECO:0000256" key="3">
    <source>
        <dbReference type="ARBA" id="ARBA00022729"/>
    </source>
</evidence>
<dbReference type="Pfam" id="PF10162">
    <property type="entry name" value="G8"/>
    <property type="match status" value="1"/>
</dbReference>
<dbReference type="GO" id="GO:0005886">
    <property type="term" value="C:plasma membrane"/>
    <property type="evidence" value="ECO:0007669"/>
    <property type="project" value="UniProtKB-SubCell"/>
</dbReference>
<gene>
    <name evidence="7" type="ORF">AVDCRST_MAG28-2042</name>
</gene>
<feature type="compositionally biased region" description="Basic and acidic residues" evidence="5">
    <location>
        <begin position="375"/>
        <end position="386"/>
    </location>
</feature>
<dbReference type="InterPro" id="IPR019316">
    <property type="entry name" value="G8_domain"/>
</dbReference>
<dbReference type="InterPro" id="IPR011050">
    <property type="entry name" value="Pectin_lyase_fold/virulence"/>
</dbReference>
<evidence type="ECO:0000259" key="6">
    <source>
        <dbReference type="PROSITE" id="PS51484"/>
    </source>
</evidence>
<feature type="region of interest" description="Disordered" evidence="5">
    <location>
        <begin position="366"/>
        <end position="412"/>
    </location>
</feature>
<keyword evidence="3" id="KW-0732">Signal</keyword>
<dbReference type="InterPro" id="IPR012334">
    <property type="entry name" value="Pectin_lyas_fold"/>
</dbReference>
<dbReference type="InterPro" id="IPR055401">
    <property type="entry name" value="CEMIP_beta-hel_dom"/>
</dbReference>
<protein>
    <submittedName>
        <fullName evidence="7">Copper binding protein, plastocyanin/azurin family</fullName>
    </submittedName>
</protein>
<dbReference type="SUPFAM" id="SSF51126">
    <property type="entry name" value="Pectin lyase-like"/>
    <property type="match status" value="1"/>
</dbReference>
<dbReference type="InterPro" id="IPR052387">
    <property type="entry name" value="Fibrocystin"/>
</dbReference>
<comment type="subcellular location">
    <subcellularLocation>
        <location evidence="1">Cell membrane</location>
    </subcellularLocation>
</comment>
<dbReference type="AlphaFoldDB" id="A0A6J4QYH0"/>
<dbReference type="Gene3D" id="2.160.20.10">
    <property type="entry name" value="Single-stranded right-handed beta-helix, Pectin lyase-like"/>
    <property type="match status" value="1"/>
</dbReference>
<dbReference type="Pfam" id="PF24606">
    <property type="entry name" value="CEMIP_beta-hel"/>
    <property type="match status" value="1"/>
</dbReference>
<evidence type="ECO:0000256" key="2">
    <source>
        <dbReference type="ARBA" id="ARBA00022475"/>
    </source>
</evidence>
<dbReference type="SMART" id="SM01225">
    <property type="entry name" value="G8"/>
    <property type="match status" value="1"/>
</dbReference>
<proteinExistence type="predicted"/>
<evidence type="ECO:0000256" key="4">
    <source>
        <dbReference type="ARBA" id="ARBA00023180"/>
    </source>
</evidence>
<dbReference type="PROSITE" id="PS51484">
    <property type="entry name" value="G8"/>
    <property type="match status" value="1"/>
</dbReference>
<evidence type="ECO:0000256" key="1">
    <source>
        <dbReference type="ARBA" id="ARBA00004236"/>
    </source>
</evidence>
<name>A0A6J4QYH0_9ACTN</name>
<reference evidence="7" key="1">
    <citation type="submission" date="2020-02" db="EMBL/GenBank/DDBJ databases">
        <authorList>
            <person name="Meier V. D."/>
        </authorList>
    </citation>
    <scope>NUCLEOTIDE SEQUENCE</scope>
    <source>
        <strain evidence="7">AVDCRST_MAG28</strain>
    </source>
</reference>
<sequence length="760" mass="83074">MLDESPPGLKSLQIDGTLVFEDKDLDLEADWIIVHGKLRIGTEEMPFENRATITLTGDDSTENVMSMGTKVLGVMGGTLDLHGESRPGWTRLNATAEKGSNELTLEDASGLRAGDEIVLASTDYDQSQDEDFTITAVSGNTVTLDHPLERQHWGETQTFDGGTVDERAEVALLSRNVTVEGEEASSANGFGGQIMVMNGGQARVEGVELARMGQKNVLRRYPIHFHMLGDAGANSYLKNSSLHNTFNRCVVVHGTNQLAVQNNVCYDHVGHGYFFEDGAEIDNVLTGNLGLKTRKPPEGERLLPSDANPATFWITNPDNTVRGNVAAGSQGNGFWLAFPEHPTGLFASVKPSEAAKIWPRRTPLGEFSGNAAHSNDGDGLHVDGGPKPDGTTESTFYNPRENPSDTKSPPVTAEFRGFTGYKNRGEAVWLRGRNHRLVEATLADNAIGATFASEESILYDSLVVGETANKGNPRSWETKGEDERALPRYWEADFPIRGYEFYDGRVGTERTSFVNFTPNAQRKASGLGYLLSNAFSIHPKNFATALRFVDANPVYLPDPESGMDGDASAVFLDTDGSVTGTAGRMVTTNNPFLLNSSCESKTDWNAHVCEADYASLWVETLDGDPQAIKPLTLKRDDGETQTLMGCCGESTEALSSVFTDQDYEVAFNGSTPSEARFVLWRGRDHWVRLSFDYPVAPRVTKYDCDLDDTNGWCEGAANSLDELDDATGSSYYYDAATEKLYLKIVSNGYDWEELQVEPAP</sequence>
<dbReference type="PANTHER" id="PTHR46769">
    <property type="entry name" value="POLYCYSTIC KIDNEY AND HEPATIC DISEASE 1 (AUTOSOMAL RECESSIVE)-LIKE 1"/>
    <property type="match status" value="1"/>
</dbReference>
<dbReference type="PANTHER" id="PTHR46769:SF2">
    <property type="entry name" value="FIBROCYSTIN-L ISOFORM 2 PRECURSOR-RELATED"/>
    <property type="match status" value="1"/>
</dbReference>
<keyword evidence="2" id="KW-0472">Membrane</keyword>
<evidence type="ECO:0000256" key="5">
    <source>
        <dbReference type="SAM" id="MobiDB-lite"/>
    </source>
</evidence>
<evidence type="ECO:0000313" key="7">
    <source>
        <dbReference type="EMBL" id="CAA9453311.1"/>
    </source>
</evidence>
<accession>A0A6J4QYH0</accession>
<feature type="domain" description="G8" evidence="6">
    <location>
        <begin position="1"/>
        <end position="94"/>
    </location>
</feature>
<keyword evidence="4" id="KW-0325">Glycoprotein</keyword>
<keyword evidence="2" id="KW-1003">Cell membrane</keyword>
<organism evidence="7">
    <name type="scientific">uncultured Rubrobacteraceae bacterium</name>
    <dbReference type="NCBI Taxonomy" id="349277"/>
    <lineage>
        <taxon>Bacteria</taxon>
        <taxon>Bacillati</taxon>
        <taxon>Actinomycetota</taxon>
        <taxon>Rubrobacteria</taxon>
        <taxon>Rubrobacterales</taxon>
        <taxon>Rubrobacteraceae</taxon>
        <taxon>environmental samples</taxon>
    </lineage>
</organism>